<name>A0AAV0D5N2_9ASTE</name>
<keyword evidence="4" id="KW-0963">Cytoplasm</keyword>
<evidence type="ECO:0000256" key="2">
    <source>
        <dbReference type="ARBA" id="ARBA00025743"/>
    </source>
</evidence>
<dbReference type="SUPFAM" id="SSF47616">
    <property type="entry name" value="GST C-terminal domain-like"/>
    <property type="match status" value="1"/>
</dbReference>
<comment type="function">
    <text evidence="4">Is involved in the conjugation of reduced glutathione to a wide number of exogenous and endogenous hydrophobic electrophiles.</text>
</comment>
<feature type="domain" description="GST N-terminal" evidence="5">
    <location>
        <begin position="4"/>
        <end position="83"/>
    </location>
</feature>
<dbReference type="SFLD" id="SFLDG00358">
    <property type="entry name" value="Main_(cytGST)"/>
    <property type="match status" value="1"/>
</dbReference>
<dbReference type="InterPro" id="IPR036282">
    <property type="entry name" value="Glutathione-S-Trfase_C_sf"/>
</dbReference>
<evidence type="ECO:0000259" key="5">
    <source>
        <dbReference type="PROSITE" id="PS50404"/>
    </source>
</evidence>
<keyword evidence="1 4" id="KW-0808">Transferase</keyword>
<dbReference type="Proteomes" id="UP001152523">
    <property type="component" value="Unassembled WGS sequence"/>
</dbReference>
<evidence type="ECO:0000256" key="4">
    <source>
        <dbReference type="RuleBase" id="RU369102"/>
    </source>
</evidence>
<evidence type="ECO:0000256" key="1">
    <source>
        <dbReference type="ARBA" id="ARBA00022679"/>
    </source>
</evidence>
<dbReference type="GO" id="GO:0004364">
    <property type="term" value="F:glutathione transferase activity"/>
    <property type="evidence" value="ECO:0007669"/>
    <property type="project" value="UniProtKB-UniRule"/>
</dbReference>
<dbReference type="SFLD" id="SFLDG01152">
    <property type="entry name" value="Main.3:_Omega-_and_Tau-like"/>
    <property type="match status" value="1"/>
</dbReference>
<protein>
    <recommendedName>
        <fullName evidence="4">Glutathione S-transferase</fullName>
        <ecNumber evidence="4">2.5.1.18</ecNumber>
    </recommendedName>
</protein>
<dbReference type="Pfam" id="PF02798">
    <property type="entry name" value="GST_N"/>
    <property type="match status" value="1"/>
</dbReference>
<dbReference type="InterPro" id="IPR045073">
    <property type="entry name" value="Omega/Tau-like"/>
</dbReference>
<evidence type="ECO:0000313" key="6">
    <source>
        <dbReference type="EMBL" id="CAH9090660.1"/>
    </source>
</evidence>
<proteinExistence type="inferred from homology"/>
<dbReference type="GO" id="GO:0006749">
    <property type="term" value="P:glutathione metabolic process"/>
    <property type="evidence" value="ECO:0007669"/>
    <property type="project" value="TreeGrafter"/>
</dbReference>
<dbReference type="InterPro" id="IPR036249">
    <property type="entry name" value="Thioredoxin-like_sf"/>
</dbReference>
<dbReference type="GO" id="GO:0005829">
    <property type="term" value="C:cytosol"/>
    <property type="evidence" value="ECO:0007669"/>
    <property type="project" value="UniProtKB-SubCell"/>
</dbReference>
<comment type="similarity">
    <text evidence="2">Belongs to the GST superfamily. Tau family.</text>
</comment>
<dbReference type="SUPFAM" id="SSF52833">
    <property type="entry name" value="Thioredoxin-like"/>
    <property type="match status" value="1"/>
</dbReference>
<dbReference type="AlphaFoldDB" id="A0AAV0D5N2"/>
<accession>A0AAV0D5N2</accession>
<dbReference type="FunFam" id="3.40.30.10:FF:000044">
    <property type="entry name" value="Glutathione S-transferase GSTU6"/>
    <property type="match status" value="1"/>
</dbReference>
<dbReference type="PANTHER" id="PTHR11260">
    <property type="entry name" value="GLUTATHIONE S-TRANSFERASE, GST, SUPERFAMILY, GST DOMAIN CONTAINING"/>
    <property type="match status" value="1"/>
</dbReference>
<dbReference type="EC" id="2.5.1.18" evidence="4"/>
<dbReference type="InterPro" id="IPR004045">
    <property type="entry name" value="Glutathione_S-Trfase_N"/>
</dbReference>
<dbReference type="PROSITE" id="PS50404">
    <property type="entry name" value="GST_NTER"/>
    <property type="match status" value="1"/>
</dbReference>
<reference evidence="6" key="1">
    <citation type="submission" date="2022-07" db="EMBL/GenBank/DDBJ databases">
        <authorList>
            <person name="Macas J."/>
            <person name="Novak P."/>
            <person name="Neumann P."/>
        </authorList>
    </citation>
    <scope>NUCLEOTIDE SEQUENCE</scope>
</reference>
<dbReference type="SFLD" id="SFLDS00019">
    <property type="entry name" value="Glutathione_Transferase_(cytos"/>
    <property type="match status" value="1"/>
</dbReference>
<dbReference type="Gene3D" id="3.40.30.10">
    <property type="entry name" value="Glutaredoxin"/>
    <property type="match status" value="1"/>
</dbReference>
<organism evidence="6 7">
    <name type="scientific">Cuscuta epithymum</name>
    <dbReference type="NCBI Taxonomy" id="186058"/>
    <lineage>
        <taxon>Eukaryota</taxon>
        <taxon>Viridiplantae</taxon>
        <taxon>Streptophyta</taxon>
        <taxon>Embryophyta</taxon>
        <taxon>Tracheophyta</taxon>
        <taxon>Spermatophyta</taxon>
        <taxon>Magnoliopsida</taxon>
        <taxon>eudicotyledons</taxon>
        <taxon>Gunneridae</taxon>
        <taxon>Pentapetalae</taxon>
        <taxon>asterids</taxon>
        <taxon>lamiids</taxon>
        <taxon>Solanales</taxon>
        <taxon>Convolvulaceae</taxon>
        <taxon>Cuscuteae</taxon>
        <taxon>Cuscuta</taxon>
        <taxon>Cuscuta subgen. Cuscuta</taxon>
    </lineage>
</organism>
<dbReference type="PANTHER" id="PTHR11260:SF615">
    <property type="entry name" value="GLUTATHIONE S-TRANSFERASE U17"/>
    <property type="match status" value="1"/>
</dbReference>
<comment type="caution">
    <text evidence="6">The sequence shown here is derived from an EMBL/GenBank/DDBJ whole genome shotgun (WGS) entry which is preliminary data.</text>
</comment>
<dbReference type="Gene3D" id="1.20.1050.10">
    <property type="match status" value="1"/>
</dbReference>
<evidence type="ECO:0000256" key="3">
    <source>
        <dbReference type="ARBA" id="ARBA00047960"/>
    </source>
</evidence>
<keyword evidence="7" id="KW-1185">Reference proteome</keyword>
<comment type="subcellular location">
    <subcellularLocation>
        <location evidence="4">Cytoplasm</location>
        <location evidence="4">Cytosol</location>
    </subcellularLocation>
</comment>
<dbReference type="EMBL" id="CAMAPF010000065">
    <property type="protein sequence ID" value="CAH9090660.1"/>
    <property type="molecule type" value="Genomic_DNA"/>
</dbReference>
<evidence type="ECO:0000313" key="7">
    <source>
        <dbReference type="Proteomes" id="UP001152523"/>
    </source>
</evidence>
<dbReference type="CDD" id="cd03058">
    <property type="entry name" value="GST_N_Tau"/>
    <property type="match status" value="1"/>
</dbReference>
<gene>
    <name evidence="6" type="ORF">CEPIT_LOCUS11381</name>
</gene>
<dbReference type="InterPro" id="IPR040079">
    <property type="entry name" value="Glutathione_S-Trfase"/>
</dbReference>
<sequence length="170" mass="19319">MASNNVKLLGVWWSPFVIRVRVALNLKSVDYDFIEETFMSKSELLLELNPVYKKIPVLVHDDKPICESIIIAQYIDDVWAASESTVFPCDPYDRAVTKFWSVYIDDKIFPSSRSISLAGNKGVEKEAIYNLVEALALLEDVFKSCSKGKKFFRGDRIGKPHRLVQGDRGV</sequence>
<comment type="catalytic activity">
    <reaction evidence="3 4">
        <text>RX + glutathione = an S-substituted glutathione + a halide anion + H(+)</text>
        <dbReference type="Rhea" id="RHEA:16437"/>
        <dbReference type="ChEBI" id="CHEBI:15378"/>
        <dbReference type="ChEBI" id="CHEBI:16042"/>
        <dbReference type="ChEBI" id="CHEBI:17792"/>
        <dbReference type="ChEBI" id="CHEBI:57925"/>
        <dbReference type="ChEBI" id="CHEBI:90779"/>
        <dbReference type="EC" id="2.5.1.18"/>
    </reaction>
</comment>